<keyword evidence="4 10" id="KW-0812">Transmembrane</keyword>
<dbReference type="SUPFAM" id="SSF56935">
    <property type="entry name" value="Porins"/>
    <property type="match status" value="1"/>
</dbReference>
<evidence type="ECO:0000256" key="12">
    <source>
        <dbReference type="SAM" id="SignalP"/>
    </source>
</evidence>
<evidence type="ECO:0000256" key="1">
    <source>
        <dbReference type="ARBA" id="ARBA00004571"/>
    </source>
</evidence>
<dbReference type="Pfam" id="PF07715">
    <property type="entry name" value="Plug"/>
    <property type="match status" value="1"/>
</dbReference>
<keyword evidence="3 10" id="KW-1134">Transmembrane beta strand</keyword>
<dbReference type="SUPFAM" id="SSF49464">
    <property type="entry name" value="Carboxypeptidase regulatory domain-like"/>
    <property type="match status" value="1"/>
</dbReference>
<evidence type="ECO:0000259" key="13">
    <source>
        <dbReference type="Pfam" id="PF00593"/>
    </source>
</evidence>
<dbReference type="InterPro" id="IPR023997">
    <property type="entry name" value="TonB-dep_OMP_SusC/RagA_CS"/>
</dbReference>
<reference evidence="15 16" key="1">
    <citation type="submission" date="2020-09" db="EMBL/GenBank/DDBJ databases">
        <title>Echinicola sp. CAU 1574 isolated from sand of Sido Beach.</title>
        <authorList>
            <person name="Kim W."/>
        </authorList>
    </citation>
    <scope>NUCLEOTIDE SEQUENCE [LARGE SCALE GENOMIC DNA]</scope>
    <source>
        <strain evidence="15 16">CAU 1574</strain>
    </source>
</reference>
<dbReference type="Gene3D" id="2.60.40.1120">
    <property type="entry name" value="Carboxypeptidase-like, regulatory domain"/>
    <property type="match status" value="1"/>
</dbReference>
<dbReference type="PROSITE" id="PS52016">
    <property type="entry name" value="TONB_DEPENDENT_REC_3"/>
    <property type="match status" value="1"/>
</dbReference>
<evidence type="ECO:0000313" key="16">
    <source>
        <dbReference type="Proteomes" id="UP000647133"/>
    </source>
</evidence>
<dbReference type="InterPro" id="IPR008969">
    <property type="entry name" value="CarboxyPept-like_regulatory"/>
</dbReference>
<keyword evidence="16" id="KW-1185">Reference proteome</keyword>
<keyword evidence="6 11" id="KW-0798">TonB box</keyword>
<evidence type="ECO:0000313" key="15">
    <source>
        <dbReference type="EMBL" id="MBD8488476.1"/>
    </source>
</evidence>
<dbReference type="InterPro" id="IPR039426">
    <property type="entry name" value="TonB-dep_rcpt-like"/>
</dbReference>
<evidence type="ECO:0000256" key="10">
    <source>
        <dbReference type="PROSITE-ProRule" id="PRU01360"/>
    </source>
</evidence>
<dbReference type="Pfam" id="PF00593">
    <property type="entry name" value="TonB_dep_Rec_b-barrel"/>
    <property type="match status" value="1"/>
</dbReference>
<feature type="domain" description="TonB-dependent receptor-like beta-barrel" evidence="13">
    <location>
        <begin position="468"/>
        <end position="855"/>
    </location>
</feature>
<feature type="domain" description="TonB-dependent receptor plug" evidence="14">
    <location>
        <begin position="117"/>
        <end position="241"/>
    </location>
</feature>
<keyword evidence="5 12" id="KW-0732">Signal</keyword>
<evidence type="ECO:0000256" key="7">
    <source>
        <dbReference type="ARBA" id="ARBA00023136"/>
    </source>
</evidence>
<dbReference type="InterPro" id="IPR012910">
    <property type="entry name" value="Plug_dom"/>
</dbReference>
<evidence type="ECO:0000256" key="6">
    <source>
        <dbReference type="ARBA" id="ARBA00023077"/>
    </source>
</evidence>
<accession>A0ABR9AIB9</accession>
<dbReference type="RefSeq" id="WP_192009342.1">
    <property type="nucleotide sequence ID" value="NZ_JACYTQ010000002.1"/>
</dbReference>
<evidence type="ECO:0000256" key="5">
    <source>
        <dbReference type="ARBA" id="ARBA00022729"/>
    </source>
</evidence>
<organism evidence="15 16">
    <name type="scientific">Echinicola arenosa</name>
    <dbReference type="NCBI Taxonomy" id="2774144"/>
    <lineage>
        <taxon>Bacteria</taxon>
        <taxon>Pseudomonadati</taxon>
        <taxon>Bacteroidota</taxon>
        <taxon>Cytophagia</taxon>
        <taxon>Cytophagales</taxon>
        <taxon>Cyclobacteriaceae</taxon>
        <taxon>Echinicola</taxon>
    </lineage>
</organism>
<keyword evidence="8" id="KW-0675">Receptor</keyword>
<dbReference type="Proteomes" id="UP000647133">
    <property type="component" value="Unassembled WGS sequence"/>
</dbReference>
<evidence type="ECO:0000256" key="11">
    <source>
        <dbReference type="RuleBase" id="RU003357"/>
    </source>
</evidence>
<dbReference type="NCBIfam" id="TIGR04056">
    <property type="entry name" value="OMP_RagA_SusC"/>
    <property type="match status" value="1"/>
</dbReference>
<dbReference type="NCBIfam" id="TIGR04057">
    <property type="entry name" value="SusC_RagA_signa"/>
    <property type="match status" value="1"/>
</dbReference>
<dbReference type="EMBL" id="JACYTQ010000002">
    <property type="protein sequence ID" value="MBD8488476.1"/>
    <property type="molecule type" value="Genomic_DNA"/>
</dbReference>
<dbReference type="PANTHER" id="PTHR30069:SF29">
    <property type="entry name" value="HEMOGLOBIN AND HEMOGLOBIN-HAPTOGLOBIN-BINDING PROTEIN 1-RELATED"/>
    <property type="match status" value="1"/>
</dbReference>
<gene>
    <name evidence="15" type="ORF">IFO69_06925</name>
</gene>
<keyword evidence="7 10" id="KW-0472">Membrane</keyword>
<protein>
    <submittedName>
        <fullName evidence="15">SusC/RagA family TonB-linked outer membrane protein</fullName>
    </submittedName>
</protein>
<dbReference type="InterPro" id="IPR023996">
    <property type="entry name" value="TonB-dep_OMP_SusC/RagA"/>
</dbReference>
<comment type="similarity">
    <text evidence="10 11">Belongs to the TonB-dependent receptor family.</text>
</comment>
<comment type="subcellular location">
    <subcellularLocation>
        <location evidence="1 10">Cell outer membrane</location>
        <topology evidence="1 10">Multi-pass membrane protein</topology>
    </subcellularLocation>
</comment>
<dbReference type="Gene3D" id="2.170.130.10">
    <property type="entry name" value="TonB-dependent receptor, plug domain"/>
    <property type="match status" value="1"/>
</dbReference>
<evidence type="ECO:0000259" key="14">
    <source>
        <dbReference type="Pfam" id="PF07715"/>
    </source>
</evidence>
<dbReference type="Pfam" id="PF13715">
    <property type="entry name" value="CarbopepD_reg_2"/>
    <property type="match status" value="1"/>
</dbReference>
<keyword evidence="9 10" id="KW-0998">Cell outer membrane</keyword>
<sequence>MMKRVQLTLLLCLFLQFSFAQTASVRGTVTSADNGEPIPGVSILVKGTSKGAVTDLDGKYTLSVPSEGKILIFSFIGMTTKEVTIGDQSVIDVALVSDAEELSEVVVTALGIEREERSLGYSVQEVTGDEVSKAKESSFISSLSGKVAGLSIKKSNSIGGSVNAVIRGSNSFTGNNQALFVVDGIPISNSNLNTSGQMSGGGGYDYGNAASDIDPETIESISVLKGATAAALYGSDAVNGVIMITTKKGSKKKNGLGVTLSHATNFSMVDKSTFPKYQNKYGQGYGAIYGETGGFYDVDVNGDGELDLEVPAGEDASFGAAYDPNLMVYGWESFYPELDTYLTPSPWVAAQNGPDYIFQTGVGNITNVGLEGGNENGSVRFGYTNDDRSGILPNSKIKRNVVDIHANYKLSDRLSIDGKATYTRVEGKGRYGTGYDGKNVVQGLRQWFGTNVDLKAQEEAYNMTGKNITWNPNGSGDTSPHYFDNPYWTLFENYQNDQRNRFFGKFQANYEITDWLTAMARFGIDSYSDLQEERIAVGSLDQSEYSKFQRTFEQYNSDFILSFDKNLNESLSLTGLLGFNIRNTRVNATRASTNGGLVVPGIYALSNSANALEPPTESDYHIRKYGYYGQLTFGYMDMLYLDMTGRVDRASTLPTGNNSYFYPSVAGSFVFSELIESSALSFGKLRLGYASVRGSGDPYSVINTFSSATPFDGVPMFFTPDTSNNPDLMPEKTDEMEIGLEVNFLNNRVGADISLYQKSTIDQILPVEVSSATGFNYKYVNAGEMENKGVELSLFGDPIKTPDFSWRVNVNWAKNVNKVVSLYEGGENLLIYSAWSTAINARKGEAYGTITGTNYIFDESGQKVVGSDGKYLRTESTNEVIGNIQPDWVGGINNTFKYKGLSFSFLIDMQKGGDVISYDMGFGSATGLYAETAALNELGNPMRDPITNDETSGGVILPGVKGDVAFNEDGSYTVSNSAPNDIRANAGDYLTPFGYYGGSSETGTYAPDAALVYDASFVKLREVSLMYDLPTRFFDNLFINQVSVGGFGRNLWIIHKNLPYSDPEYSASSGNLQGIQNGALPATREFGFNVNVKF</sequence>
<evidence type="ECO:0000256" key="9">
    <source>
        <dbReference type="ARBA" id="ARBA00023237"/>
    </source>
</evidence>
<dbReference type="Gene3D" id="2.40.170.20">
    <property type="entry name" value="TonB-dependent receptor, beta-barrel domain"/>
    <property type="match status" value="1"/>
</dbReference>
<dbReference type="InterPro" id="IPR037066">
    <property type="entry name" value="Plug_dom_sf"/>
</dbReference>
<proteinExistence type="inferred from homology"/>
<dbReference type="PANTHER" id="PTHR30069">
    <property type="entry name" value="TONB-DEPENDENT OUTER MEMBRANE RECEPTOR"/>
    <property type="match status" value="1"/>
</dbReference>
<feature type="chain" id="PRO_5045911744" evidence="12">
    <location>
        <begin position="23"/>
        <end position="1094"/>
    </location>
</feature>
<feature type="signal peptide" evidence="12">
    <location>
        <begin position="1"/>
        <end position="22"/>
    </location>
</feature>
<dbReference type="InterPro" id="IPR036942">
    <property type="entry name" value="Beta-barrel_TonB_sf"/>
</dbReference>
<name>A0ABR9AIB9_9BACT</name>
<comment type="caution">
    <text evidence="15">The sequence shown here is derived from an EMBL/GenBank/DDBJ whole genome shotgun (WGS) entry which is preliminary data.</text>
</comment>
<dbReference type="InterPro" id="IPR000531">
    <property type="entry name" value="Beta-barrel_TonB"/>
</dbReference>
<evidence type="ECO:0000256" key="4">
    <source>
        <dbReference type="ARBA" id="ARBA00022692"/>
    </source>
</evidence>
<keyword evidence="2 10" id="KW-0813">Transport</keyword>
<evidence type="ECO:0000256" key="2">
    <source>
        <dbReference type="ARBA" id="ARBA00022448"/>
    </source>
</evidence>
<evidence type="ECO:0000256" key="8">
    <source>
        <dbReference type="ARBA" id="ARBA00023170"/>
    </source>
</evidence>
<evidence type="ECO:0000256" key="3">
    <source>
        <dbReference type="ARBA" id="ARBA00022452"/>
    </source>
</evidence>